<dbReference type="AlphaFoldDB" id="A0A8C5S1X7"/>
<reference evidence="2" key="2">
    <citation type="submission" date="2025-09" db="UniProtKB">
        <authorList>
            <consortium name="Ensembl"/>
        </authorList>
    </citation>
    <scope>IDENTIFICATION</scope>
</reference>
<keyword evidence="3" id="KW-1185">Reference proteome</keyword>
<keyword evidence="1" id="KW-0472">Membrane</keyword>
<evidence type="ECO:0000256" key="1">
    <source>
        <dbReference type="SAM" id="Phobius"/>
    </source>
</evidence>
<dbReference type="Proteomes" id="UP000694406">
    <property type="component" value="Unplaced"/>
</dbReference>
<proteinExistence type="predicted"/>
<reference evidence="2" key="1">
    <citation type="submission" date="2025-08" db="UniProtKB">
        <authorList>
            <consortium name="Ensembl"/>
        </authorList>
    </citation>
    <scope>IDENTIFICATION</scope>
</reference>
<protein>
    <submittedName>
        <fullName evidence="2">Uncharacterized protein</fullName>
    </submittedName>
</protein>
<feature type="transmembrane region" description="Helical" evidence="1">
    <location>
        <begin position="12"/>
        <end position="31"/>
    </location>
</feature>
<dbReference type="GeneTree" id="ENSGT00940000156162"/>
<sequence>MYFVFVQLLSSGSAWFAIIIIVVTCLFLDVVKKVLYRQLLPTSTEKVQLLKCNCFCFPLGHIAM</sequence>
<keyword evidence="1" id="KW-1133">Transmembrane helix</keyword>
<keyword evidence="1" id="KW-0812">Transmembrane</keyword>
<dbReference type="Ensembl" id="ENSLLTT00000012281.1">
    <property type="protein sequence ID" value="ENSLLTP00000011814.1"/>
    <property type="gene ID" value="ENSLLTG00000009093.1"/>
</dbReference>
<evidence type="ECO:0000313" key="2">
    <source>
        <dbReference type="Ensembl" id="ENSLLTP00000011814.1"/>
    </source>
</evidence>
<accession>A0A8C5S1X7</accession>
<name>A0A8C5S1X7_LATLA</name>
<evidence type="ECO:0000313" key="3">
    <source>
        <dbReference type="Proteomes" id="UP000694406"/>
    </source>
</evidence>
<organism evidence="2 3">
    <name type="scientific">Laticauda laticaudata</name>
    <name type="common">Blue-ringed sea krait</name>
    <name type="synonym">Blue-lipped sea krait</name>
    <dbReference type="NCBI Taxonomy" id="8630"/>
    <lineage>
        <taxon>Eukaryota</taxon>
        <taxon>Metazoa</taxon>
        <taxon>Chordata</taxon>
        <taxon>Craniata</taxon>
        <taxon>Vertebrata</taxon>
        <taxon>Euteleostomi</taxon>
        <taxon>Lepidosauria</taxon>
        <taxon>Squamata</taxon>
        <taxon>Bifurcata</taxon>
        <taxon>Unidentata</taxon>
        <taxon>Episquamata</taxon>
        <taxon>Toxicofera</taxon>
        <taxon>Serpentes</taxon>
        <taxon>Colubroidea</taxon>
        <taxon>Elapidae</taxon>
        <taxon>Laticaudinae</taxon>
        <taxon>Laticauda</taxon>
    </lineage>
</organism>